<keyword evidence="2" id="KW-0812">Transmembrane</keyword>
<feature type="region of interest" description="Disordered" evidence="1">
    <location>
        <begin position="1"/>
        <end position="74"/>
    </location>
</feature>
<keyword evidence="4" id="KW-1185">Reference proteome</keyword>
<comment type="caution">
    <text evidence="3">The sequence shown here is derived from an EMBL/GenBank/DDBJ whole genome shotgun (WGS) entry which is preliminary data.</text>
</comment>
<evidence type="ECO:0000313" key="4">
    <source>
        <dbReference type="Proteomes" id="UP000183809"/>
    </source>
</evidence>
<reference evidence="3 4" key="1">
    <citation type="submission" date="2016-10" db="EMBL/GenBank/DDBJ databases">
        <title>Proteomics and genomics reveal pathogen-plant mechanisms compatible with a hemibiotrophic lifestyle of Diplodia corticola.</title>
        <authorList>
            <person name="Fernandes I."/>
            <person name="De Jonge R."/>
            <person name="Van De Peer Y."/>
            <person name="Devreese B."/>
            <person name="Alves A."/>
            <person name="Esteves A.C."/>
        </authorList>
    </citation>
    <scope>NUCLEOTIDE SEQUENCE [LARGE SCALE GENOMIC DNA]</scope>
    <source>
        <strain evidence="3 4">CBS 112549</strain>
    </source>
</reference>
<feature type="region of interest" description="Disordered" evidence="1">
    <location>
        <begin position="141"/>
        <end position="229"/>
    </location>
</feature>
<protein>
    <submittedName>
        <fullName evidence="3">Uncharacterized protein</fullName>
    </submittedName>
</protein>
<evidence type="ECO:0000256" key="2">
    <source>
        <dbReference type="SAM" id="Phobius"/>
    </source>
</evidence>
<feature type="compositionally biased region" description="Low complexity" evidence="1">
    <location>
        <begin position="44"/>
        <end position="53"/>
    </location>
</feature>
<sequence length="281" mass="30351">MFDPEPSLSVHIDSSSPPDTPSSSSTVSTPSLHSTQPSSLLHASDLGSSYDSNDGGGSNIGEIHHPLKGDGLEPSRLSRRYRSLCELLPRIQSSKQRKSAYLSDESLATALAAYRPHHIHTSSDSLHVNLDGSSSKRFYCCRSRSRRRRHRRSSSQKKHRRFLRALKKTQLPATSSPSATLSIDVDDKGAGGPDLATPTSSCTSASSCSSTDQEGGSTTPQRRRNPTRRERIEARLHGIGDNPLLYKGIVVPVLALLAVPAAVLTCPICAYVVARNSWQAG</sequence>
<feature type="compositionally biased region" description="Basic residues" evidence="1">
    <location>
        <begin position="143"/>
        <end position="167"/>
    </location>
</feature>
<dbReference type="EMBL" id="MNUE01000043">
    <property type="protein sequence ID" value="OJD31880.1"/>
    <property type="molecule type" value="Genomic_DNA"/>
</dbReference>
<dbReference type="AlphaFoldDB" id="A0A1J9QTV4"/>
<feature type="compositionally biased region" description="Basic and acidic residues" evidence="1">
    <location>
        <begin position="62"/>
        <end position="73"/>
    </location>
</feature>
<gene>
    <name evidence="3" type="ORF">BKCO1_43000101</name>
</gene>
<proteinExistence type="predicted"/>
<accession>A0A1J9QTV4</accession>
<feature type="compositionally biased region" description="Low complexity" evidence="1">
    <location>
        <begin position="196"/>
        <end position="211"/>
    </location>
</feature>
<dbReference type="GeneID" id="31016216"/>
<feature type="transmembrane region" description="Helical" evidence="2">
    <location>
        <begin position="249"/>
        <end position="274"/>
    </location>
</feature>
<feature type="compositionally biased region" description="Polar residues" evidence="1">
    <location>
        <begin position="171"/>
        <end position="181"/>
    </location>
</feature>
<evidence type="ECO:0000313" key="3">
    <source>
        <dbReference type="EMBL" id="OJD31880.1"/>
    </source>
</evidence>
<dbReference type="Proteomes" id="UP000183809">
    <property type="component" value="Unassembled WGS sequence"/>
</dbReference>
<keyword evidence="2" id="KW-0472">Membrane</keyword>
<keyword evidence="2" id="KW-1133">Transmembrane helix</keyword>
<evidence type="ECO:0000256" key="1">
    <source>
        <dbReference type="SAM" id="MobiDB-lite"/>
    </source>
</evidence>
<name>A0A1J9QTV4_9PEZI</name>
<organism evidence="3 4">
    <name type="scientific">Diplodia corticola</name>
    <dbReference type="NCBI Taxonomy" id="236234"/>
    <lineage>
        <taxon>Eukaryota</taxon>
        <taxon>Fungi</taxon>
        <taxon>Dikarya</taxon>
        <taxon>Ascomycota</taxon>
        <taxon>Pezizomycotina</taxon>
        <taxon>Dothideomycetes</taxon>
        <taxon>Dothideomycetes incertae sedis</taxon>
        <taxon>Botryosphaeriales</taxon>
        <taxon>Botryosphaeriaceae</taxon>
        <taxon>Diplodia</taxon>
    </lineage>
</organism>
<dbReference type="RefSeq" id="XP_020128140.1">
    <property type="nucleotide sequence ID" value="XM_020275955.1"/>
</dbReference>
<feature type="compositionally biased region" description="Low complexity" evidence="1">
    <location>
        <begin position="14"/>
        <end position="35"/>
    </location>
</feature>